<dbReference type="Proteomes" id="UP000759131">
    <property type="component" value="Unassembled WGS sequence"/>
</dbReference>
<evidence type="ECO:0000313" key="3">
    <source>
        <dbReference type="Proteomes" id="UP000759131"/>
    </source>
</evidence>
<accession>A0A7R9PW61</accession>
<dbReference type="OrthoDB" id="3219396at2759"/>
<protein>
    <recommendedName>
        <fullName evidence="4">F-box domain-containing protein</fullName>
    </recommendedName>
</protein>
<evidence type="ECO:0000256" key="1">
    <source>
        <dbReference type="SAM" id="MobiDB-lite"/>
    </source>
</evidence>
<evidence type="ECO:0008006" key="4">
    <source>
        <dbReference type="Google" id="ProtNLM"/>
    </source>
</evidence>
<name>A0A7R9PW61_9ACAR</name>
<dbReference type="EMBL" id="OC855731">
    <property type="protein sequence ID" value="CAD7622552.1"/>
    <property type="molecule type" value="Genomic_DNA"/>
</dbReference>
<dbReference type="AlphaFoldDB" id="A0A7R9PW61"/>
<sequence length="317" mass="37386">MAEEMNHSKTSLLTTEDGNEDNSRQPQIYAKNSIDRFGDDLCQLLLSYFPLEDHIRYECLSKQFQRTVFGSLRHICIDDKLMRRLPKSNIRQIFATISIKCENIETIDCRDIDFRSEERIVEVLNAFRDNCRHLRQIYCNLWRITSMRSLGPLVTRIGRIEYFADSDSITYCHRLSRLRINLLRDVFDRHNGTLMAKSLHSFELRDYLYTNSDKHRLSAFVAQNLCLRSAVFMVYDTFHQLFQQLSRLTQLRELRLTLLLTIGDNSLSELPALQMLIINVYACGDLWDNDFEDLLSRSPKLKAIEFIVNSYRRTFIV</sequence>
<organism evidence="2">
    <name type="scientific">Medioppia subpectinata</name>
    <dbReference type="NCBI Taxonomy" id="1979941"/>
    <lineage>
        <taxon>Eukaryota</taxon>
        <taxon>Metazoa</taxon>
        <taxon>Ecdysozoa</taxon>
        <taxon>Arthropoda</taxon>
        <taxon>Chelicerata</taxon>
        <taxon>Arachnida</taxon>
        <taxon>Acari</taxon>
        <taxon>Acariformes</taxon>
        <taxon>Sarcoptiformes</taxon>
        <taxon>Oribatida</taxon>
        <taxon>Brachypylina</taxon>
        <taxon>Oppioidea</taxon>
        <taxon>Oppiidae</taxon>
        <taxon>Medioppia</taxon>
    </lineage>
</organism>
<proteinExistence type="predicted"/>
<gene>
    <name evidence="2" type="ORF">OSB1V03_LOCUS3015</name>
</gene>
<feature type="region of interest" description="Disordered" evidence="1">
    <location>
        <begin position="1"/>
        <end position="25"/>
    </location>
</feature>
<dbReference type="EMBL" id="CAJPIZ010001156">
    <property type="protein sequence ID" value="CAG2102982.1"/>
    <property type="molecule type" value="Genomic_DNA"/>
</dbReference>
<dbReference type="SUPFAM" id="SSF52047">
    <property type="entry name" value="RNI-like"/>
    <property type="match status" value="1"/>
</dbReference>
<keyword evidence="3" id="KW-1185">Reference proteome</keyword>
<evidence type="ECO:0000313" key="2">
    <source>
        <dbReference type="EMBL" id="CAD7622552.1"/>
    </source>
</evidence>
<reference evidence="2" key="1">
    <citation type="submission" date="2020-11" db="EMBL/GenBank/DDBJ databases">
        <authorList>
            <person name="Tran Van P."/>
        </authorList>
    </citation>
    <scope>NUCLEOTIDE SEQUENCE</scope>
</reference>